<sequence length="259" mass="29036">MGDKNFQYILEMKNVGMRFGNIEALRNINFSVGKNEVVGLLGDNGAGKSTMVKIMTGVLHPTCGELHIRGKKVTSRDYNVKKAHSYGIETVYQDKSLGEKQTLWRNFFIGRQITNGFGFINIKKEKEIANNIIMDMIGFRGVGIGVDSKVNKLSGGERQGIAIGRAMHFDADLIILDEPTVSLSVKEVHKVLQFVEKIRTSGRACVYISHNIGHVYDIADRFVIIDRGMVVANFSKDEMSLEKLDEFLLRFASKKRGDE</sequence>
<dbReference type="SUPFAM" id="SSF52540">
    <property type="entry name" value="P-loop containing nucleoside triphosphate hydrolases"/>
    <property type="match status" value="1"/>
</dbReference>
<dbReference type="GO" id="GO:0005524">
    <property type="term" value="F:ATP binding"/>
    <property type="evidence" value="ECO:0007669"/>
    <property type="project" value="UniProtKB-KW"/>
</dbReference>
<organism evidence="4">
    <name type="scientific">Candidatus Atribacter allofermentans</name>
    <dbReference type="NCBI Taxonomy" id="1852833"/>
    <lineage>
        <taxon>Bacteria</taxon>
        <taxon>Pseudomonadati</taxon>
        <taxon>Atribacterota</taxon>
        <taxon>Atribacteria</taxon>
        <taxon>Atribacterales</taxon>
        <taxon>Atribacteraceae</taxon>
        <taxon>Atribacter</taxon>
    </lineage>
</organism>
<accession>A0A1V5SVE4</accession>
<dbReference type="GO" id="GO:0016887">
    <property type="term" value="F:ATP hydrolysis activity"/>
    <property type="evidence" value="ECO:0007669"/>
    <property type="project" value="InterPro"/>
</dbReference>
<evidence type="ECO:0000259" key="3">
    <source>
        <dbReference type="PROSITE" id="PS50893"/>
    </source>
</evidence>
<dbReference type="InterPro" id="IPR027417">
    <property type="entry name" value="P-loop_NTPase"/>
</dbReference>
<proteinExistence type="predicted"/>
<dbReference type="InterPro" id="IPR050107">
    <property type="entry name" value="ABC_carbohydrate_import_ATPase"/>
</dbReference>
<reference evidence="4" key="1">
    <citation type="submission" date="2017-02" db="EMBL/GenBank/DDBJ databases">
        <title>Delving into the versatile metabolic prowess of the omnipresent phylum Bacteroidetes.</title>
        <authorList>
            <person name="Nobu M.K."/>
            <person name="Mei R."/>
            <person name="Narihiro T."/>
            <person name="Kuroda K."/>
            <person name="Liu W.-T."/>
        </authorList>
    </citation>
    <scope>NUCLEOTIDE SEQUENCE</scope>
    <source>
        <strain evidence="4">ADurb.Bin276</strain>
    </source>
</reference>
<keyword evidence="2 4" id="KW-0067">ATP-binding</keyword>
<keyword evidence="4" id="KW-0378">Hydrolase</keyword>
<dbReference type="EMBL" id="MWBQ01000071">
    <property type="protein sequence ID" value="OQA58506.1"/>
    <property type="molecule type" value="Genomic_DNA"/>
</dbReference>
<dbReference type="PROSITE" id="PS50893">
    <property type="entry name" value="ABC_TRANSPORTER_2"/>
    <property type="match status" value="1"/>
</dbReference>
<dbReference type="AlphaFoldDB" id="A0A1V5SVE4"/>
<name>A0A1V5SVE4_9BACT</name>
<evidence type="ECO:0000313" key="4">
    <source>
        <dbReference type="EMBL" id="OQA58506.1"/>
    </source>
</evidence>
<feature type="domain" description="ABC transporter" evidence="3">
    <location>
        <begin position="10"/>
        <end position="252"/>
    </location>
</feature>
<dbReference type="SMART" id="SM00382">
    <property type="entry name" value="AAA"/>
    <property type="match status" value="1"/>
</dbReference>
<dbReference type="Pfam" id="PF00005">
    <property type="entry name" value="ABC_tran"/>
    <property type="match status" value="1"/>
</dbReference>
<keyword evidence="1" id="KW-0547">Nucleotide-binding</keyword>
<dbReference type="PANTHER" id="PTHR43790:SF8">
    <property type="entry name" value="SUGAR ABC TRANSPORTER ATP-BINDING PROTEIN"/>
    <property type="match status" value="1"/>
</dbReference>
<protein>
    <submittedName>
        <fullName evidence="4">Galactose/methyl galactoside import ATP-binding protein MglA</fullName>
        <ecNumber evidence="4">3.6.3.17</ecNumber>
    </submittedName>
</protein>
<dbReference type="Gene3D" id="3.40.50.300">
    <property type="entry name" value="P-loop containing nucleotide triphosphate hydrolases"/>
    <property type="match status" value="1"/>
</dbReference>
<dbReference type="Proteomes" id="UP000485569">
    <property type="component" value="Unassembled WGS sequence"/>
</dbReference>
<dbReference type="PANTHER" id="PTHR43790">
    <property type="entry name" value="CARBOHYDRATE TRANSPORT ATP-BINDING PROTEIN MG119-RELATED"/>
    <property type="match status" value="1"/>
</dbReference>
<evidence type="ECO:0000256" key="2">
    <source>
        <dbReference type="ARBA" id="ARBA00022840"/>
    </source>
</evidence>
<gene>
    <name evidence="4" type="primary">mglA_3</name>
    <name evidence="4" type="ORF">BWY41_01037</name>
</gene>
<dbReference type="InterPro" id="IPR003439">
    <property type="entry name" value="ABC_transporter-like_ATP-bd"/>
</dbReference>
<comment type="caution">
    <text evidence="4">The sequence shown here is derived from an EMBL/GenBank/DDBJ whole genome shotgun (WGS) entry which is preliminary data.</text>
</comment>
<dbReference type="CDD" id="cd03216">
    <property type="entry name" value="ABC_Carb_Monos_I"/>
    <property type="match status" value="1"/>
</dbReference>
<dbReference type="EC" id="3.6.3.17" evidence="4"/>
<dbReference type="InterPro" id="IPR003593">
    <property type="entry name" value="AAA+_ATPase"/>
</dbReference>
<evidence type="ECO:0000256" key="1">
    <source>
        <dbReference type="ARBA" id="ARBA00022741"/>
    </source>
</evidence>